<feature type="domain" description="AMP-binding enzyme C-terminal" evidence="7">
    <location>
        <begin position="393"/>
        <end position="470"/>
    </location>
</feature>
<dbReference type="EMBL" id="BMAV01005934">
    <property type="protein sequence ID" value="GFY47416.1"/>
    <property type="molecule type" value="Genomic_DNA"/>
</dbReference>
<dbReference type="EC" id="6.2.1.1" evidence="2"/>
<evidence type="ECO:0000313" key="10">
    <source>
        <dbReference type="Proteomes" id="UP000886998"/>
    </source>
</evidence>
<comment type="caution">
    <text evidence="9">The sequence shown here is derived from an EMBL/GenBank/DDBJ whole genome shotgun (WGS) entry which is preliminary data.</text>
</comment>
<dbReference type="InterPro" id="IPR000873">
    <property type="entry name" value="AMP-dep_synth/lig_dom"/>
</dbReference>
<accession>A0A8X7BWB4</accession>
<dbReference type="GO" id="GO:0006085">
    <property type="term" value="P:acetyl-CoA biosynthetic process"/>
    <property type="evidence" value="ECO:0007669"/>
    <property type="project" value="TreeGrafter"/>
</dbReference>
<dbReference type="Pfam" id="PF13193">
    <property type="entry name" value="AMP-binding_C"/>
    <property type="match status" value="1"/>
</dbReference>
<evidence type="ECO:0000259" key="6">
    <source>
        <dbReference type="Pfam" id="PF00501"/>
    </source>
</evidence>
<dbReference type="GO" id="GO:0003987">
    <property type="term" value="F:acetate-CoA ligase activity"/>
    <property type="evidence" value="ECO:0007669"/>
    <property type="project" value="UniProtKB-EC"/>
</dbReference>
<organism evidence="9 10">
    <name type="scientific">Trichonephila inaurata madagascariensis</name>
    <dbReference type="NCBI Taxonomy" id="2747483"/>
    <lineage>
        <taxon>Eukaryota</taxon>
        <taxon>Metazoa</taxon>
        <taxon>Ecdysozoa</taxon>
        <taxon>Arthropoda</taxon>
        <taxon>Chelicerata</taxon>
        <taxon>Arachnida</taxon>
        <taxon>Araneae</taxon>
        <taxon>Araneomorphae</taxon>
        <taxon>Entelegynae</taxon>
        <taxon>Araneoidea</taxon>
        <taxon>Nephilidae</taxon>
        <taxon>Trichonephila</taxon>
        <taxon>Trichonephila inaurata</taxon>
    </lineage>
</organism>
<sequence length="509" mass="57436">MAKNVFPPSGEVSRKAWVSSMDQYKDLYKRSMEDPDAFWSELSQQLYWKVKAPPKNLCRFNFDIGQGAISVKWFEGAKTNIAYNCLDRNVERGLGNKTAFLCTGHGEGNEVNDTKRITYKELLEEVCKFANVLKEKGMKKGDRVAIYMPMILELVVAMLACVRIGLVHSIVVSHTYVSYGPLLNAATSIMFEGIPFYPDASRFWNIIDKYKVSIFYTAPTAIRALMRFSDDYVKKTSRESLRLLGSVGEPINPEAWLWYHRVVGNSQCPIVDTFWQTETGGIVITPIPGCTPLKPGSATFPFFGVSAKLLSEEGKEIQGEGEGYLVFDRPWPGMMRNVFGSQERYETTYFKKFPGYYCTGDGAKRDSDGYLWITGRVDDMLNVSGHLLSTAAVESALITHPDVAETAVVSTPHPVKGECLYCFITLKEGREFNENMGKQLKEKVRYWIGPFATPEYLHITPNLPKTRSGKIMRRVLRKIAVNDHDLGDLTSLADDTLIEKLFQTRPVTD</sequence>
<feature type="domain" description="Acetyl-coenzyme A synthetase N-terminal" evidence="8">
    <location>
        <begin position="24"/>
        <end position="85"/>
    </location>
</feature>
<dbReference type="FunFam" id="3.30.300.30:FF:000004">
    <property type="entry name" value="Acetyl-coenzyme A synthetase"/>
    <property type="match status" value="1"/>
</dbReference>
<gene>
    <name evidence="9" type="primary">ACSS2</name>
    <name evidence="9" type="ORF">TNIN_79861</name>
</gene>
<dbReference type="OrthoDB" id="1706066at2759"/>
<evidence type="ECO:0000259" key="8">
    <source>
        <dbReference type="Pfam" id="PF16177"/>
    </source>
</evidence>
<dbReference type="Gene3D" id="3.30.300.30">
    <property type="match status" value="1"/>
</dbReference>
<dbReference type="InterPro" id="IPR042099">
    <property type="entry name" value="ANL_N_sf"/>
</dbReference>
<keyword evidence="5" id="KW-0067">ATP-binding</keyword>
<proteinExistence type="inferred from homology"/>
<evidence type="ECO:0000256" key="4">
    <source>
        <dbReference type="ARBA" id="ARBA00022741"/>
    </source>
</evidence>
<protein>
    <recommendedName>
        <fullName evidence="2">acetate--CoA ligase</fullName>
        <ecNumber evidence="2">6.2.1.1</ecNumber>
    </recommendedName>
</protein>
<evidence type="ECO:0000313" key="9">
    <source>
        <dbReference type="EMBL" id="GFY47416.1"/>
    </source>
</evidence>
<evidence type="ECO:0000256" key="2">
    <source>
        <dbReference type="ARBA" id="ARBA00013275"/>
    </source>
</evidence>
<dbReference type="InterPro" id="IPR045851">
    <property type="entry name" value="AMP-bd_C_sf"/>
</dbReference>
<keyword evidence="4" id="KW-0547">Nucleotide-binding</keyword>
<dbReference type="InterPro" id="IPR032387">
    <property type="entry name" value="ACAS_N"/>
</dbReference>
<evidence type="ECO:0000256" key="3">
    <source>
        <dbReference type="ARBA" id="ARBA00022598"/>
    </source>
</evidence>
<reference evidence="9" key="1">
    <citation type="submission" date="2020-08" db="EMBL/GenBank/DDBJ databases">
        <title>Multicomponent nature underlies the extraordinary mechanical properties of spider dragline silk.</title>
        <authorList>
            <person name="Kono N."/>
            <person name="Nakamura H."/>
            <person name="Mori M."/>
            <person name="Yoshida Y."/>
            <person name="Ohtoshi R."/>
            <person name="Malay A.D."/>
            <person name="Moran D.A.P."/>
            <person name="Tomita M."/>
            <person name="Numata K."/>
            <person name="Arakawa K."/>
        </authorList>
    </citation>
    <scope>NUCLEOTIDE SEQUENCE</scope>
</reference>
<dbReference type="SUPFAM" id="SSF56801">
    <property type="entry name" value="Acetyl-CoA synthetase-like"/>
    <property type="match status" value="1"/>
</dbReference>
<evidence type="ECO:0000256" key="5">
    <source>
        <dbReference type="ARBA" id="ARBA00022840"/>
    </source>
</evidence>
<keyword evidence="3" id="KW-0436">Ligase</keyword>
<dbReference type="PANTHER" id="PTHR24095:SF244">
    <property type="entry name" value="ACETYL-COENZYME A SYNTHETASE"/>
    <property type="match status" value="1"/>
</dbReference>
<evidence type="ECO:0000259" key="7">
    <source>
        <dbReference type="Pfam" id="PF13193"/>
    </source>
</evidence>
<comment type="similarity">
    <text evidence="1">Belongs to the ATP-dependent AMP-binding enzyme family.</text>
</comment>
<dbReference type="PANTHER" id="PTHR24095">
    <property type="entry name" value="ACETYL-COENZYME A SYNTHETASE"/>
    <property type="match status" value="1"/>
</dbReference>
<dbReference type="Pfam" id="PF00501">
    <property type="entry name" value="AMP-binding"/>
    <property type="match status" value="1"/>
</dbReference>
<name>A0A8X7BWB4_9ARAC</name>
<dbReference type="Pfam" id="PF16177">
    <property type="entry name" value="ACAS_N"/>
    <property type="match status" value="1"/>
</dbReference>
<keyword evidence="10" id="KW-1185">Reference proteome</keyword>
<evidence type="ECO:0000256" key="1">
    <source>
        <dbReference type="ARBA" id="ARBA00006432"/>
    </source>
</evidence>
<dbReference type="Proteomes" id="UP000886998">
    <property type="component" value="Unassembled WGS sequence"/>
</dbReference>
<dbReference type="Gene3D" id="3.40.50.12780">
    <property type="entry name" value="N-terminal domain of ligase-like"/>
    <property type="match status" value="2"/>
</dbReference>
<feature type="domain" description="AMP-dependent synthetase/ligase" evidence="6">
    <location>
        <begin position="171"/>
        <end position="336"/>
    </location>
</feature>
<dbReference type="AlphaFoldDB" id="A0A8X7BWB4"/>
<dbReference type="InterPro" id="IPR025110">
    <property type="entry name" value="AMP-bd_C"/>
</dbReference>
<dbReference type="GO" id="GO:0005524">
    <property type="term" value="F:ATP binding"/>
    <property type="evidence" value="ECO:0007669"/>
    <property type="project" value="UniProtKB-KW"/>
</dbReference>